<dbReference type="GO" id="GO:0008305">
    <property type="term" value="C:integrin complex"/>
    <property type="evidence" value="ECO:0007669"/>
    <property type="project" value="TreeGrafter"/>
</dbReference>
<dbReference type="Proteomes" id="UP001445076">
    <property type="component" value="Unassembled WGS sequence"/>
</dbReference>
<dbReference type="GO" id="GO:0033627">
    <property type="term" value="P:cell adhesion mediated by integrin"/>
    <property type="evidence" value="ECO:0007669"/>
    <property type="project" value="TreeGrafter"/>
</dbReference>
<dbReference type="GO" id="GO:0009897">
    <property type="term" value="C:external side of plasma membrane"/>
    <property type="evidence" value="ECO:0007669"/>
    <property type="project" value="TreeGrafter"/>
</dbReference>
<keyword evidence="2" id="KW-1133">Transmembrane helix</keyword>
<dbReference type="GO" id="GO:0007229">
    <property type="term" value="P:integrin-mediated signaling pathway"/>
    <property type="evidence" value="ECO:0007669"/>
    <property type="project" value="TreeGrafter"/>
</dbReference>
<protein>
    <submittedName>
        <fullName evidence="3">Uncharacterized protein</fullName>
    </submittedName>
</protein>
<dbReference type="Gene3D" id="1.20.5.930">
    <property type="entry name" value="Bicelle-embedded integrin alpha(iib) transmembrane segment"/>
    <property type="match status" value="1"/>
</dbReference>
<evidence type="ECO:0000256" key="2">
    <source>
        <dbReference type="SAM" id="Phobius"/>
    </source>
</evidence>
<feature type="transmembrane region" description="Helical" evidence="2">
    <location>
        <begin position="88"/>
        <end position="109"/>
    </location>
</feature>
<dbReference type="GO" id="GO:0098609">
    <property type="term" value="P:cell-cell adhesion"/>
    <property type="evidence" value="ECO:0007669"/>
    <property type="project" value="TreeGrafter"/>
</dbReference>
<sequence length="150" mass="17067">MMSCAEVMCEVPTLRAGEVVTVTVSGYAVVASLKLLRRRSVLIKSSLEVEVQDAHYYDLINSDINNITASTQVAIIRKNEVGSRKFGWWHWLLVLLISFIIIIIIIIILKKVGFFERKRVPCTDTEILTEGDKNVKKDKDEEEEGQEKEV</sequence>
<dbReference type="PANTHER" id="PTHR23220">
    <property type="entry name" value="INTEGRIN ALPHA"/>
    <property type="match status" value="1"/>
</dbReference>
<gene>
    <name evidence="3" type="ORF">OTU49_007484</name>
</gene>
<name>A0AAW0WGH4_CHEQU</name>
<reference evidence="3 4" key="1">
    <citation type="journal article" date="2024" name="BMC Genomics">
        <title>Genome assembly of redclaw crayfish (Cherax quadricarinatus) provides insights into its immune adaptation and hypoxia tolerance.</title>
        <authorList>
            <person name="Liu Z."/>
            <person name="Zheng J."/>
            <person name="Li H."/>
            <person name="Fang K."/>
            <person name="Wang S."/>
            <person name="He J."/>
            <person name="Zhou D."/>
            <person name="Weng S."/>
            <person name="Chi M."/>
            <person name="Gu Z."/>
            <person name="He J."/>
            <person name="Li F."/>
            <person name="Wang M."/>
        </authorList>
    </citation>
    <scope>NUCLEOTIDE SEQUENCE [LARGE SCALE GENOMIC DNA]</scope>
    <source>
        <strain evidence="3">ZL_2023a</strain>
    </source>
</reference>
<dbReference type="PANTHER" id="PTHR23220:SF133">
    <property type="entry name" value="INTEGRIN ALPHA-PS2"/>
    <property type="match status" value="1"/>
</dbReference>
<evidence type="ECO:0000313" key="4">
    <source>
        <dbReference type="Proteomes" id="UP001445076"/>
    </source>
</evidence>
<keyword evidence="2" id="KW-0472">Membrane</keyword>
<comment type="caution">
    <text evidence="3">The sequence shown here is derived from an EMBL/GenBank/DDBJ whole genome shotgun (WGS) entry which is preliminary data.</text>
</comment>
<feature type="region of interest" description="Disordered" evidence="1">
    <location>
        <begin position="131"/>
        <end position="150"/>
    </location>
</feature>
<dbReference type="Gene3D" id="2.60.40.1530">
    <property type="entry name" value="ntegrin, alpha v. Chain A, domain 4"/>
    <property type="match status" value="1"/>
</dbReference>
<proteinExistence type="predicted"/>
<keyword evidence="4" id="KW-1185">Reference proteome</keyword>
<keyword evidence="2" id="KW-0812">Transmembrane</keyword>
<organism evidence="3 4">
    <name type="scientific">Cherax quadricarinatus</name>
    <name type="common">Australian red claw crayfish</name>
    <dbReference type="NCBI Taxonomy" id="27406"/>
    <lineage>
        <taxon>Eukaryota</taxon>
        <taxon>Metazoa</taxon>
        <taxon>Ecdysozoa</taxon>
        <taxon>Arthropoda</taxon>
        <taxon>Crustacea</taxon>
        <taxon>Multicrustacea</taxon>
        <taxon>Malacostraca</taxon>
        <taxon>Eumalacostraca</taxon>
        <taxon>Eucarida</taxon>
        <taxon>Decapoda</taxon>
        <taxon>Pleocyemata</taxon>
        <taxon>Astacidea</taxon>
        <taxon>Parastacoidea</taxon>
        <taxon>Parastacidae</taxon>
        <taxon>Cherax</taxon>
    </lineage>
</organism>
<dbReference type="AlphaFoldDB" id="A0AAW0WGH4"/>
<dbReference type="GO" id="GO:0007160">
    <property type="term" value="P:cell-matrix adhesion"/>
    <property type="evidence" value="ECO:0007669"/>
    <property type="project" value="TreeGrafter"/>
</dbReference>
<evidence type="ECO:0000313" key="3">
    <source>
        <dbReference type="EMBL" id="KAK8731203.1"/>
    </source>
</evidence>
<dbReference type="GO" id="GO:0005178">
    <property type="term" value="F:integrin binding"/>
    <property type="evidence" value="ECO:0007669"/>
    <property type="project" value="TreeGrafter"/>
</dbReference>
<dbReference type="EMBL" id="JARKIK010000061">
    <property type="protein sequence ID" value="KAK8731203.1"/>
    <property type="molecule type" value="Genomic_DNA"/>
</dbReference>
<feature type="compositionally biased region" description="Acidic residues" evidence="1">
    <location>
        <begin position="140"/>
        <end position="150"/>
    </location>
</feature>
<accession>A0AAW0WGH4</accession>
<evidence type="ECO:0000256" key="1">
    <source>
        <dbReference type="SAM" id="MobiDB-lite"/>
    </source>
</evidence>